<sequence length="234" mass="26180">MKIEVWSDFACPFCYIGKHRLEAALEQFAHRDQVEVVFKSFELDPRAPQTVEHDVHHMLAAKYGMTRDKAIAMNKNLTDQAKEVGLTFNMDSMKLTNTFDAHRLTHYAAEEGKRDDAINELFRAYFTDSLLLGDHNTLADLAQKAGLDRTATLTMLAGNDYAEDVRADEEEAQQLGVTGVPFFVIDRKYAVSGAQPTEVFLKTLETLWQETQPLKIIGNDGDAGICQDGSCSVN</sequence>
<proteinExistence type="predicted"/>
<dbReference type="Proteomes" id="UP001631969">
    <property type="component" value="Unassembled WGS sequence"/>
</dbReference>
<reference evidence="1" key="1">
    <citation type="submission" date="2024-12" db="EMBL/GenBank/DDBJ databases">
        <authorList>
            <person name="Wu N."/>
        </authorList>
    </citation>
    <scope>NUCLEOTIDE SEQUENCE</scope>
    <source>
        <strain evidence="1">P15</strain>
    </source>
</reference>
<evidence type="ECO:0000313" key="1">
    <source>
        <dbReference type="EMBL" id="MFM9328227.1"/>
    </source>
</evidence>
<organism evidence="1 2">
    <name type="scientific">Paenibacillus mesotrionivorans</name>
    <dbReference type="NCBI Taxonomy" id="3160968"/>
    <lineage>
        <taxon>Bacteria</taxon>
        <taxon>Bacillati</taxon>
        <taxon>Bacillota</taxon>
        <taxon>Bacilli</taxon>
        <taxon>Bacillales</taxon>
        <taxon>Paenibacillaceae</taxon>
        <taxon>Paenibacillus</taxon>
    </lineage>
</organism>
<evidence type="ECO:0000313" key="2">
    <source>
        <dbReference type="Proteomes" id="UP001631969"/>
    </source>
</evidence>
<accession>A0ACC7P1N7</accession>
<keyword evidence="2" id="KW-1185">Reference proteome</keyword>
<gene>
    <name evidence="1" type="ORF">ACI1P1_08015</name>
</gene>
<protein>
    <submittedName>
        <fullName evidence="1">DsbA family oxidoreductase</fullName>
    </submittedName>
</protein>
<name>A0ACC7P1N7_9BACL</name>
<comment type="caution">
    <text evidence="1">The sequence shown here is derived from an EMBL/GenBank/DDBJ whole genome shotgun (WGS) entry which is preliminary data.</text>
</comment>
<dbReference type="EMBL" id="JBJURJ010000004">
    <property type="protein sequence ID" value="MFM9328227.1"/>
    <property type="molecule type" value="Genomic_DNA"/>
</dbReference>